<evidence type="ECO:0000256" key="3">
    <source>
        <dbReference type="ARBA" id="ARBA00022989"/>
    </source>
</evidence>
<proteinExistence type="predicted"/>
<dbReference type="Pfam" id="PF10328">
    <property type="entry name" value="7TM_GPCR_Srx"/>
    <property type="match status" value="1"/>
</dbReference>
<accession>A0AA39LYB0</accession>
<dbReference type="SUPFAM" id="SSF81321">
    <property type="entry name" value="Family A G protein-coupled receptor-like"/>
    <property type="match status" value="1"/>
</dbReference>
<comment type="caution">
    <text evidence="7">The sequence shown here is derived from an EMBL/GenBank/DDBJ whole genome shotgun (WGS) entry which is preliminary data.</text>
</comment>
<dbReference type="Proteomes" id="UP001175271">
    <property type="component" value="Unassembled WGS sequence"/>
</dbReference>
<evidence type="ECO:0000256" key="5">
    <source>
        <dbReference type="SAM" id="Phobius"/>
    </source>
</evidence>
<evidence type="ECO:0000256" key="4">
    <source>
        <dbReference type="ARBA" id="ARBA00023136"/>
    </source>
</evidence>
<feature type="transmembrane region" description="Helical" evidence="5">
    <location>
        <begin position="172"/>
        <end position="193"/>
    </location>
</feature>
<dbReference type="AlphaFoldDB" id="A0AA39LYB0"/>
<feature type="domain" description="G-protein coupled receptors family 1 profile" evidence="6">
    <location>
        <begin position="1"/>
        <end position="177"/>
    </location>
</feature>
<name>A0AA39LYB0_9BILA</name>
<organism evidence="7 8">
    <name type="scientific">Steinernema hermaphroditum</name>
    <dbReference type="NCBI Taxonomy" id="289476"/>
    <lineage>
        <taxon>Eukaryota</taxon>
        <taxon>Metazoa</taxon>
        <taxon>Ecdysozoa</taxon>
        <taxon>Nematoda</taxon>
        <taxon>Chromadorea</taxon>
        <taxon>Rhabditida</taxon>
        <taxon>Tylenchina</taxon>
        <taxon>Panagrolaimomorpha</taxon>
        <taxon>Strongyloidoidea</taxon>
        <taxon>Steinernematidae</taxon>
        <taxon>Steinernema</taxon>
    </lineage>
</organism>
<keyword evidence="8" id="KW-1185">Reference proteome</keyword>
<dbReference type="CDD" id="cd00637">
    <property type="entry name" value="7tm_classA_rhodopsin-like"/>
    <property type="match status" value="1"/>
</dbReference>
<dbReference type="InterPro" id="IPR017452">
    <property type="entry name" value="GPCR_Rhodpsn_7TM"/>
</dbReference>
<dbReference type="Gene3D" id="1.20.1070.10">
    <property type="entry name" value="Rhodopsin 7-helix transmembrane proteins"/>
    <property type="match status" value="1"/>
</dbReference>
<protein>
    <recommendedName>
        <fullName evidence="6">G-protein coupled receptors family 1 profile domain-containing protein</fullName>
    </recommendedName>
</protein>
<evidence type="ECO:0000313" key="8">
    <source>
        <dbReference type="Proteomes" id="UP001175271"/>
    </source>
</evidence>
<keyword evidence="3 5" id="KW-1133">Transmembrane helix</keyword>
<gene>
    <name evidence="7" type="ORF">QR680_007127</name>
</gene>
<evidence type="ECO:0000256" key="2">
    <source>
        <dbReference type="ARBA" id="ARBA00022692"/>
    </source>
</evidence>
<feature type="transmembrane region" description="Helical" evidence="5">
    <location>
        <begin position="6"/>
        <end position="27"/>
    </location>
</feature>
<dbReference type="EMBL" id="JAUCMV010000003">
    <property type="protein sequence ID" value="KAK0414062.1"/>
    <property type="molecule type" value="Genomic_DNA"/>
</dbReference>
<dbReference type="PANTHER" id="PTHR23017">
    <property type="entry name" value="SERPENTINE RECEPTOR, CLASS X"/>
    <property type="match status" value="1"/>
</dbReference>
<sequence length="228" mass="26148">MNGMIYYVLLFATLMIAVNRCCMVTFPLKYKIMFSRKRISMIVGTIWVVSALFGLPLAIPQCVELDPLFSTNFDDLDVDYFKLKPSYLRYLCGDVKQVFDLLATNILIVGTLIVDVITFKRVYEISKERLNLCLSGPMRKELKLCKMIAAEQILSVIFTVIFYVILFLCPDVLLMLMLWALCLLLDGAVIVFFTPRLFKRRSASVNRSQTDSKSAFSQASVEETYTRF</sequence>
<feature type="transmembrane region" description="Helical" evidence="5">
    <location>
        <begin position="144"/>
        <end position="166"/>
    </location>
</feature>
<dbReference type="PANTHER" id="PTHR23017:SF3">
    <property type="entry name" value="G-PROTEIN COUPLED RECEPTORS FAMILY 1 PROFILE DOMAIN-CONTAINING PROTEIN"/>
    <property type="match status" value="1"/>
</dbReference>
<evidence type="ECO:0000256" key="1">
    <source>
        <dbReference type="ARBA" id="ARBA00004370"/>
    </source>
</evidence>
<keyword evidence="2 5" id="KW-0812">Transmembrane</keyword>
<feature type="transmembrane region" description="Helical" evidence="5">
    <location>
        <begin position="39"/>
        <end position="59"/>
    </location>
</feature>
<comment type="subcellular location">
    <subcellularLocation>
        <location evidence="1">Membrane</location>
    </subcellularLocation>
</comment>
<evidence type="ECO:0000313" key="7">
    <source>
        <dbReference type="EMBL" id="KAK0414062.1"/>
    </source>
</evidence>
<evidence type="ECO:0000259" key="6">
    <source>
        <dbReference type="PROSITE" id="PS50262"/>
    </source>
</evidence>
<feature type="transmembrane region" description="Helical" evidence="5">
    <location>
        <begin position="101"/>
        <end position="123"/>
    </location>
</feature>
<dbReference type="GO" id="GO:0016020">
    <property type="term" value="C:membrane"/>
    <property type="evidence" value="ECO:0007669"/>
    <property type="project" value="UniProtKB-SubCell"/>
</dbReference>
<dbReference type="PROSITE" id="PS50262">
    <property type="entry name" value="G_PROTEIN_RECEP_F1_2"/>
    <property type="match status" value="1"/>
</dbReference>
<reference evidence="7" key="1">
    <citation type="submission" date="2023-06" db="EMBL/GenBank/DDBJ databases">
        <title>Genomic analysis of the entomopathogenic nematode Steinernema hermaphroditum.</title>
        <authorList>
            <person name="Schwarz E.M."/>
            <person name="Heppert J.K."/>
            <person name="Baniya A."/>
            <person name="Schwartz H.T."/>
            <person name="Tan C.-H."/>
            <person name="Antoshechkin I."/>
            <person name="Sternberg P.W."/>
            <person name="Goodrich-Blair H."/>
            <person name="Dillman A.R."/>
        </authorList>
    </citation>
    <scope>NUCLEOTIDE SEQUENCE</scope>
    <source>
        <strain evidence="7">PS9179</strain>
        <tissue evidence="7">Whole animal</tissue>
    </source>
</reference>
<dbReference type="InterPro" id="IPR019430">
    <property type="entry name" value="7TM_GPCR_serpentine_rcpt_Srx"/>
</dbReference>
<keyword evidence="4 5" id="KW-0472">Membrane</keyword>